<dbReference type="PANTHER" id="PTHR21220">
    <property type="entry name" value="DNA-DEPENDENT METALLOPROTEASE SPRTN"/>
    <property type="match status" value="1"/>
</dbReference>
<dbReference type="Pfam" id="PF22934">
    <property type="entry name" value="SPRTN_ZBD"/>
    <property type="match status" value="1"/>
</dbReference>
<evidence type="ECO:0000256" key="1">
    <source>
        <dbReference type="ARBA" id="ARBA00004123"/>
    </source>
</evidence>
<evidence type="ECO:0000256" key="3">
    <source>
        <dbReference type="SAM" id="MobiDB-lite"/>
    </source>
</evidence>
<feature type="region of interest" description="Disordered" evidence="3">
    <location>
        <begin position="220"/>
        <end position="270"/>
    </location>
</feature>
<dbReference type="InterPro" id="IPR055220">
    <property type="entry name" value="SPRTN_ZBD"/>
</dbReference>
<dbReference type="GO" id="GO:0004222">
    <property type="term" value="F:metalloendopeptidase activity"/>
    <property type="evidence" value="ECO:0007669"/>
    <property type="project" value="InterPro"/>
</dbReference>
<dbReference type="InParanoid" id="F6QHT6"/>
<dbReference type="AlphaFoldDB" id="F6QHT6"/>
<feature type="compositionally biased region" description="Basic and acidic residues" evidence="3">
    <location>
        <begin position="226"/>
        <end position="248"/>
    </location>
</feature>
<reference evidence="5" key="2">
    <citation type="submission" date="2011-06" db="UniProtKB">
        <authorList>
            <consortium name="Ensembl"/>
        </authorList>
    </citation>
    <scope>IDENTIFICATION</scope>
</reference>
<keyword evidence="2" id="KW-0539">Nucleus</keyword>
<comment type="subcellular location">
    <subcellularLocation>
        <location evidence="1">Nucleus</location>
    </subcellularLocation>
</comment>
<evidence type="ECO:0000259" key="4">
    <source>
        <dbReference type="SMART" id="SM00731"/>
    </source>
</evidence>
<sequence length="270" mass="31440">MSEGSNPTLYIILDNPDISYFYLEEENDISSPPTEQPTYSGLSIVDPIWETIDPNPNLQTLYNDFNERIFSGMLPEIEVKWSNRMTRATGACYPFFDEEGNCVQCRIYLSKPILELRPRRDTVETLLHEMIHAFQCFRKTKDEGDDHGPNFQNFVEILNDSLGTNITVSTTHCFYEEVEALKRHWWECDGPCQKVVKRARNLAPSSRERWFREHEQTCGGNFIKTSEPETPVRKERNSKKATEPEVPARKKRNFKKATEPEAPARKKRKT</sequence>
<dbReference type="GO" id="GO:0005634">
    <property type="term" value="C:nucleus"/>
    <property type="evidence" value="ECO:0007669"/>
    <property type="project" value="UniProtKB-SubCell"/>
</dbReference>
<name>F6QHT6_XENTR</name>
<dbReference type="GeneTree" id="ENSGT00390000003585"/>
<organism evidence="5">
    <name type="scientific">Xenopus tropicalis</name>
    <name type="common">Western clawed frog</name>
    <name type="synonym">Silurana tropicalis</name>
    <dbReference type="NCBI Taxonomy" id="8364"/>
    <lineage>
        <taxon>Eukaryota</taxon>
        <taxon>Metazoa</taxon>
        <taxon>Chordata</taxon>
        <taxon>Craniata</taxon>
        <taxon>Vertebrata</taxon>
        <taxon>Euteleostomi</taxon>
        <taxon>Amphibia</taxon>
        <taxon>Batrachia</taxon>
        <taxon>Anura</taxon>
        <taxon>Pipoidea</taxon>
        <taxon>Pipidae</taxon>
        <taxon>Xenopodinae</taxon>
        <taxon>Xenopus</taxon>
        <taxon>Silurana</taxon>
    </lineage>
</organism>
<dbReference type="InterPro" id="IPR006640">
    <property type="entry name" value="SprT-like_domain"/>
</dbReference>
<dbReference type="SMART" id="SM00731">
    <property type="entry name" value="SprT"/>
    <property type="match status" value="1"/>
</dbReference>
<evidence type="ECO:0000313" key="5">
    <source>
        <dbReference type="Ensembl" id="ENSXETP00000011711"/>
    </source>
</evidence>
<dbReference type="InterPro" id="IPR044245">
    <property type="entry name" value="Spartan"/>
</dbReference>
<dbReference type="PANTHER" id="PTHR21220:SF8">
    <property type="entry name" value="SPRT-LIKE DOMAIN-CONTAINING PROTEIN SPARTAN"/>
    <property type="match status" value="1"/>
</dbReference>
<dbReference type="Ensembl" id="ENSXETT00000011711">
    <property type="protein sequence ID" value="ENSXETP00000011711"/>
    <property type="gene ID" value="ENSXETG00000005337"/>
</dbReference>
<dbReference type="GO" id="GO:0006974">
    <property type="term" value="P:DNA damage response"/>
    <property type="evidence" value="ECO:0007669"/>
    <property type="project" value="InterPro"/>
</dbReference>
<proteinExistence type="predicted"/>
<dbReference type="GO" id="GO:0003697">
    <property type="term" value="F:single-stranded DNA binding"/>
    <property type="evidence" value="ECO:0007669"/>
    <property type="project" value="InterPro"/>
</dbReference>
<reference evidence="5" key="1">
    <citation type="journal article" date="2010" name="Science">
        <title>The genome of the Western clawed frog Xenopus tropicalis.</title>
        <authorList>
            <person name="Hellsten U."/>
            <person name="Harland R.M."/>
            <person name="Gilchrist M.J."/>
            <person name="Hendrix D."/>
            <person name="Jurka J."/>
            <person name="Kapitonov V."/>
            <person name="Ovcharenko I."/>
            <person name="Putnam N.H."/>
            <person name="Shu S."/>
            <person name="Taher L."/>
            <person name="Blitz I.L."/>
            <person name="Blumberg B."/>
            <person name="Dichmann D.S."/>
            <person name="Dubchak I."/>
            <person name="Amaya E."/>
            <person name="Detter J.C."/>
            <person name="Fletcher R."/>
            <person name="Gerhard D.S."/>
            <person name="Goodstein D."/>
            <person name="Graves T."/>
            <person name="Grigoriev I.V."/>
            <person name="Grimwood J."/>
            <person name="Kawashima T."/>
            <person name="Lindquist E."/>
            <person name="Lucas S.M."/>
            <person name="Mead P.E."/>
            <person name="Mitros T."/>
            <person name="Ogino H."/>
            <person name="Ohta Y."/>
            <person name="Poliakov A.V."/>
            <person name="Pollet N."/>
            <person name="Robert J."/>
            <person name="Salamov A."/>
            <person name="Sater A.K."/>
            <person name="Schmutz J."/>
            <person name="Terry A."/>
            <person name="Vize P.D."/>
            <person name="Warren W.C."/>
            <person name="Wells D."/>
            <person name="Wills A."/>
            <person name="Wilson R.K."/>
            <person name="Zimmerman L.B."/>
            <person name="Zorn A.M."/>
            <person name="Grainger R."/>
            <person name="Grammer T."/>
            <person name="Khokha M.K."/>
            <person name="Richardson P.M."/>
            <person name="Rokhsar D.S."/>
        </authorList>
    </citation>
    <scope>NUCLEOTIDE SEQUENCE [LARGE SCALE GENOMIC DNA]</scope>
    <source>
        <strain evidence="5">Nigerian</strain>
    </source>
</reference>
<dbReference type="eggNOG" id="KOG3931">
    <property type="taxonomic scope" value="Eukaryota"/>
</dbReference>
<dbReference type="Bgee" id="ENSXETG00000005337">
    <property type="expression patterns" value="Expressed in ovary and 1 other cell type or tissue"/>
</dbReference>
<dbReference type="HOGENOM" id="CLU_083493_0_0_1"/>
<evidence type="ECO:0000256" key="2">
    <source>
        <dbReference type="ARBA" id="ARBA00023242"/>
    </source>
</evidence>
<dbReference type="Pfam" id="PF10263">
    <property type="entry name" value="SprT-like"/>
    <property type="match status" value="1"/>
</dbReference>
<accession>F6QHT6</accession>
<protein>
    <recommendedName>
        <fullName evidence="4">SprT-like domain-containing protein</fullName>
    </recommendedName>
</protein>
<feature type="domain" description="SprT-like" evidence="4">
    <location>
        <begin position="56"/>
        <end position="225"/>
    </location>
</feature>